<dbReference type="EMBL" id="JARPTC010000001">
    <property type="protein sequence ID" value="MDO7785630.1"/>
    <property type="molecule type" value="Genomic_DNA"/>
</dbReference>
<feature type="domain" description="SLH" evidence="3">
    <location>
        <begin position="21"/>
        <end position="84"/>
    </location>
</feature>
<sequence length="812" mass="89270">MTLRLKLLTFLIALLVPLSSAWGAGFKDTAGQWWEQSIAECNAASIMVGRSDDLFVPKESVTRMEAIILLNRALGFRNEADGYAMSPGGYNFPADFPEWGKRNVAFAADKGYISKSGIPTMQPKHPASRAEIAVLFANALNLSADGYQLNFADNAAIASSLQPFVAAAVKHGVMVGKTDNKFEPNANVTRGEMAVIIARLFENGKINPQASNYYVAKVSSVDSTNKKITVTKGGQTLTLSLASDAELFRGGSKGTIGAFKANDNVKVVLDSTGKVTYLADTSASTSTVDPPVTSIPTQNTLTGTIQGLQVNNPLTITFQPDNGSITSYPLLSTVIISQNGYLKDLTSLTSGTRAEVKFSGGSISEIKLLLSGKESKGYIINSFLDYFTVRYDDGTSEQIDRTSVSSGYTNFARGQRVALEKVGGLVTNIVPLSETPKVFGHVVSVGSSGITIEDADGYDRTYPFTSNYKIKDKDGYTISRSDIEQGDTVEIEITDQQQASNIKLLDNSSSVSDLEGEVTYIKTSGTYRITIKKSDGSEKTYDVNDNVEVYRYNNSSKRSFDYINEHDYVKLTTNSRDYVTKIDVLDTEVVEGEITHIDTYDQTIEIKNSSDRKRTYDVVSNVTVWEDGRSRTFRSLRSGDNVRVILNKNYEVITINLGTSSSVSNGSYSGIIAELDINEDKIKIERNGNTTLYTLDDDVTVVNDNGNYLDKIIIGSEAEVRVESSKVTRIKVTNYERIKLTGNLEKISAGRAYIYQDNGTRNGVTHMFLIAERATLKDRNDRSIEFSDLGSYKGKDIEFELRYDEVEYLKIK</sequence>
<dbReference type="PROSITE" id="PS51272">
    <property type="entry name" value="SLH"/>
    <property type="match status" value="3"/>
</dbReference>
<keyword evidence="5" id="KW-1185">Reference proteome</keyword>
<dbReference type="InterPro" id="IPR001119">
    <property type="entry name" value="SLH_dom"/>
</dbReference>
<name>A0AAW7Z6M4_9FIRM</name>
<evidence type="ECO:0000313" key="5">
    <source>
        <dbReference type="Proteomes" id="UP001172911"/>
    </source>
</evidence>
<evidence type="ECO:0000256" key="2">
    <source>
        <dbReference type="SAM" id="SignalP"/>
    </source>
</evidence>
<dbReference type="Pfam" id="PF00395">
    <property type="entry name" value="SLH"/>
    <property type="match status" value="2"/>
</dbReference>
<gene>
    <name evidence="4" type="ORF">P6N53_00095</name>
</gene>
<reference evidence="4" key="2">
    <citation type="submission" date="2023-03" db="EMBL/GenBank/DDBJ databases">
        <authorList>
            <person name="Zhang Z."/>
        </authorList>
    </citation>
    <scope>NUCLEOTIDE SEQUENCE</scope>
    <source>
        <strain evidence="4">DSA</strain>
    </source>
</reference>
<keyword evidence="1" id="KW-0677">Repeat</keyword>
<accession>A0AAW7Z6M4</accession>
<evidence type="ECO:0000256" key="1">
    <source>
        <dbReference type="ARBA" id="ARBA00022737"/>
    </source>
</evidence>
<comment type="caution">
    <text evidence="4">The sequence shown here is derived from an EMBL/GenBank/DDBJ whole genome shotgun (WGS) entry which is preliminary data.</text>
</comment>
<feature type="domain" description="SLH" evidence="3">
    <location>
        <begin position="148"/>
        <end position="211"/>
    </location>
</feature>
<feature type="chain" id="PRO_5043588913" evidence="2">
    <location>
        <begin position="24"/>
        <end position="812"/>
    </location>
</feature>
<dbReference type="AlphaFoldDB" id="A0AAW7Z6M4"/>
<proteinExistence type="predicted"/>
<dbReference type="Proteomes" id="UP001172911">
    <property type="component" value="Unassembled WGS sequence"/>
</dbReference>
<reference evidence="4" key="1">
    <citation type="journal article" date="2023" name="J. Hazard. Mater.">
        <title>Anaerobic biodegradation of pyrene and benzo[a]pyrene by a new sulfate-reducing Desulforamulus aquiferis strain DSA.</title>
        <authorList>
            <person name="Zhang Z."/>
            <person name="Sun J."/>
            <person name="Gong X."/>
            <person name="Wang C."/>
            <person name="Wang H."/>
        </authorList>
    </citation>
    <scope>NUCLEOTIDE SEQUENCE</scope>
    <source>
        <strain evidence="4">DSA</strain>
    </source>
</reference>
<evidence type="ECO:0000259" key="3">
    <source>
        <dbReference type="PROSITE" id="PS51272"/>
    </source>
</evidence>
<feature type="domain" description="SLH" evidence="3">
    <location>
        <begin position="87"/>
        <end position="146"/>
    </location>
</feature>
<keyword evidence="2" id="KW-0732">Signal</keyword>
<protein>
    <submittedName>
        <fullName evidence="4">S-layer homology domain-containing protein</fullName>
    </submittedName>
</protein>
<organism evidence="4 5">
    <name type="scientific">Desulforamulus aquiferis</name>
    <dbReference type="NCBI Taxonomy" id="1397668"/>
    <lineage>
        <taxon>Bacteria</taxon>
        <taxon>Bacillati</taxon>
        <taxon>Bacillota</taxon>
        <taxon>Clostridia</taxon>
        <taxon>Eubacteriales</taxon>
        <taxon>Peptococcaceae</taxon>
        <taxon>Desulforamulus</taxon>
    </lineage>
</organism>
<evidence type="ECO:0000313" key="4">
    <source>
        <dbReference type="EMBL" id="MDO7785630.1"/>
    </source>
</evidence>
<feature type="signal peptide" evidence="2">
    <location>
        <begin position="1"/>
        <end position="23"/>
    </location>
</feature>